<feature type="non-terminal residue" evidence="1">
    <location>
        <position position="1"/>
    </location>
</feature>
<dbReference type="Proteomes" id="UP000663881">
    <property type="component" value="Unassembled WGS sequence"/>
</dbReference>
<name>A0A818ZV94_9BILA</name>
<sequence>MDREAGAQESLQFVRRLDFKRGDMQFDAAFSKQ</sequence>
<protein>
    <submittedName>
        <fullName evidence="1">Uncharacterized protein</fullName>
    </submittedName>
</protein>
<gene>
    <name evidence="1" type="ORF">OKA104_LOCUS16921</name>
    <name evidence="2" type="ORF">OKA104_LOCUS36727</name>
</gene>
<evidence type="ECO:0000313" key="3">
    <source>
        <dbReference type="Proteomes" id="UP000663881"/>
    </source>
</evidence>
<organism evidence="1 3">
    <name type="scientific">Adineta steineri</name>
    <dbReference type="NCBI Taxonomy" id="433720"/>
    <lineage>
        <taxon>Eukaryota</taxon>
        <taxon>Metazoa</taxon>
        <taxon>Spiralia</taxon>
        <taxon>Gnathifera</taxon>
        <taxon>Rotifera</taxon>
        <taxon>Eurotatoria</taxon>
        <taxon>Bdelloidea</taxon>
        <taxon>Adinetida</taxon>
        <taxon>Adinetidae</taxon>
        <taxon>Adineta</taxon>
    </lineage>
</organism>
<accession>A0A818ZV94</accession>
<reference evidence="1" key="1">
    <citation type="submission" date="2021-02" db="EMBL/GenBank/DDBJ databases">
        <authorList>
            <person name="Nowell W R."/>
        </authorList>
    </citation>
    <scope>NUCLEOTIDE SEQUENCE</scope>
</reference>
<dbReference type="AlphaFoldDB" id="A0A818ZV94"/>
<dbReference type="EMBL" id="CAJOAY010005827">
    <property type="protein sequence ID" value="CAF4121037.1"/>
    <property type="molecule type" value="Genomic_DNA"/>
</dbReference>
<dbReference type="EMBL" id="CAJOAY010000988">
    <property type="protein sequence ID" value="CAF3772910.1"/>
    <property type="molecule type" value="Genomic_DNA"/>
</dbReference>
<proteinExistence type="predicted"/>
<evidence type="ECO:0000313" key="1">
    <source>
        <dbReference type="EMBL" id="CAF3772910.1"/>
    </source>
</evidence>
<evidence type="ECO:0000313" key="2">
    <source>
        <dbReference type="EMBL" id="CAF4121037.1"/>
    </source>
</evidence>
<comment type="caution">
    <text evidence="1">The sequence shown here is derived from an EMBL/GenBank/DDBJ whole genome shotgun (WGS) entry which is preliminary data.</text>
</comment>